<reference evidence="2 3" key="1">
    <citation type="journal article" date="2019" name="Commun. Biol.">
        <title>The bagworm genome reveals a unique fibroin gene that provides high tensile strength.</title>
        <authorList>
            <person name="Kono N."/>
            <person name="Nakamura H."/>
            <person name="Ohtoshi R."/>
            <person name="Tomita M."/>
            <person name="Numata K."/>
            <person name="Arakawa K."/>
        </authorList>
    </citation>
    <scope>NUCLEOTIDE SEQUENCE [LARGE SCALE GENOMIC DNA]</scope>
</reference>
<proteinExistence type="predicted"/>
<feature type="region of interest" description="Disordered" evidence="1">
    <location>
        <begin position="1"/>
        <end position="24"/>
    </location>
</feature>
<gene>
    <name evidence="2" type="ORF">EVAR_90298_1</name>
</gene>
<comment type="caution">
    <text evidence="2">The sequence shown here is derived from an EMBL/GenBank/DDBJ whole genome shotgun (WGS) entry which is preliminary data.</text>
</comment>
<evidence type="ECO:0000313" key="3">
    <source>
        <dbReference type="Proteomes" id="UP000299102"/>
    </source>
</evidence>
<protein>
    <submittedName>
        <fullName evidence="2">Uncharacterized protein</fullName>
    </submittedName>
</protein>
<dbReference type="EMBL" id="BGZK01001606">
    <property type="protein sequence ID" value="GBP83143.1"/>
    <property type="molecule type" value="Genomic_DNA"/>
</dbReference>
<evidence type="ECO:0000313" key="2">
    <source>
        <dbReference type="EMBL" id="GBP83143.1"/>
    </source>
</evidence>
<keyword evidence="3" id="KW-1185">Reference proteome</keyword>
<organism evidence="2 3">
    <name type="scientific">Eumeta variegata</name>
    <name type="common">Bagworm moth</name>
    <name type="synonym">Eumeta japonica</name>
    <dbReference type="NCBI Taxonomy" id="151549"/>
    <lineage>
        <taxon>Eukaryota</taxon>
        <taxon>Metazoa</taxon>
        <taxon>Ecdysozoa</taxon>
        <taxon>Arthropoda</taxon>
        <taxon>Hexapoda</taxon>
        <taxon>Insecta</taxon>
        <taxon>Pterygota</taxon>
        <taxon>Neoptera</taxon>
        <taxon>Endopterygota</taxon>
        <taxon>Lepidoptera</taxon>
        <taxon>Glossata</taxon>
        <taxon>Ditrysia</taxon>
        <taxon>Tineoidea</taxon>
        <taxon>Psychidae</taxon>
        <taxon>Oiketicinae</taxon>
        <taxon>Eumeta</taxon>
    </lineage>
</organism>
<accession>A0A4C1Z7N4</accession>
<sequence>MPEKIVRRSKKKRWSRRRRQHELRLRSPLTSHAAMKDRRSHGYVVGGTVHATQASGESRLHRMRPGNTQGCWRRVTFLVGDLGDPLGTGSHWNTSTGWVHFIIPTESGPERGR</sequence>
<dbReference type="Proteomes" id="UP000299102">
    <property type="component" value="Unassembled WGS sequence"/>
</dbReference>
<evidence type="ECO:0000256" key="1">
    <source>
        <dbReference type="SAM" id="MobiDB-lite"/>
    </source>
</evidence>
<feature type="compositionally biased region" description="Basic residues" evidence="1">
    <location>
        <begin position="7"/>
        <end position="21"/>
    </location>
</feature>
<name>A0A4C1Z7N4_EUMVA</name>
<dbReference type="AlphaFoldDB" id="A0A4C1Z7N4"/>